<evidence type="ECO:0000256" key="1">
    <source>
        <dbReference type="ARBA" id="ARBA00004267"/>
    </source>
</evidence>
<feature type="compositionally biased region" description="Basic and acidic residues" evidence="6">
    <location>
        <begin position="607"/>
        <end position="618"/>
    </location>
</feature>
<gene>
    <name evidence="10" type="ORF">EG327_006580</name>
    <name evidence="9" type="ORF">EG328_000823</name>
</gene>
<feature type="domain" description="Centrosomin N-terminal motif 1" evidence="7">
    <location>
        <begin position="162"/>
        <end position="234"/>
    </location>
</feature>
<keyword evidence="12" id="KW-1185">Reference proteome</keyword>
<feature type="region of interest" description="Disordered" evidence="6">
    <location>
        <begin position="907"/>
        <end position="932"/>
    </location>
</feature>
<feature type="region of interest" description="Disordered" evidence="6">
    <location>
        <begin position="366"/>
        <end position="401"/>
    </location>
</feature>
<evidence type="ECO:0000256" key="2">
    <source>
        <dbReference type="ARBA" id="ARBA00022490"/>
    </source>
</evidence>
<evidence type="ECO:0000313" key="9">
    <source>
        <dbReference type="EMBL" id="KAE9979496.1"/>
    </source>
</evidence>
<feature type="compositionally biased region" description="Basic and acidic residues" evidence="6">
    <location>
        <begin position="374"/>
        <end position="401"/>
    </location>
</feature>
<organism evidence="9 11">
    <name type="scientific">Venturia inaequalis</name>
    <name type="common">Apple scab fungus</name>
    <dbReference type="NCBI Taxonomy" id="5025"/>
    <lineage>
        <taxon>Eukaryota</taxon>
        <taxon>Fungi</taxon>
        <taxon>Dikarya</taxon>
        <taxon>Ascomycota</taxon>
        <taxon>Pezizomycotina</taxon>
        <taxon>Dothideomycetes</taxon>
        <taxon>Pleosporomycetidae</taxon>
        <taxon>Venturiales</taxon>
        <taxon>Venturiaceae</taxon>
        <taxon>Venturia</taxon>
    </lineage>
</organism>
<feature type="compositionally biased region" description="Basic and acidic residues" evidence="6">
    <location>
        <begin position="464"/>
        <end position="477"/>
    </location>
</feature>
<evidence type="ECO:0000256" key="4">
    <source>
        <dbReference type="ARBA" id="ARBA00023054"/>
    </source>
</evidence>
<evidence type="ECO:0000313" key="11">
    <source>
        <dbReference type="Proteomes" id="UP000447873"/>
    </source>
</evidence>
<protein>
    <submittedName>
        <fullName evidence="9">Uncharacterized protein</fullName>
    </submittedName>
</protein>
<feature type="region of interest" description="Disordered" evidence="6">
    <location>
        <begin position="598"/>
        <end position="618"/>
    </location>
</feature>
<dbReference type="InterPro" id="IPR019528">
    <property type="entry name" value="PACT_domain"/>
</dbReference>
<dbReference type="InterPro" id="IPR012943">
    <property type="entry name" value="Cnn_1N"/>
</dbReference>
<evidence type="ECO:0000256" key="3">
    <source>
        <dbReference type="ARBA" id="ARBA00022553"/>
    </source>
</evidence>
<dbReference type="Proteomes" id="UP000447873">
    <property type="component" value="Unassembled WGS sequence"/>
</dbReference>
<comment type="caution">
    <text evidence="9">The sequence shown here is derived from an EMBL/GenBank/DDBJ whole genome shotgun (WGS) entry which is preliminary data.</text>
</comment>
<evidence type="ECO:0000313" key="12">
    <source>
        <dbReference type="Proteomes" id="UP000490939"/>
    </source>
</evidence>
<dbReference type="SUPFAM" id="SSF57997">
    <property type="entry name" value="Tropomyosin"/>
    <property type="match status" value="1"/>
</dbReference>
<feature type="compositionally biased region" description="Basic and acidic residues" evidence="6">
    <location>
        <begin position="515"/>
        <end position="524"/>
    </location>
</feature>
<dbReference type="AlphaFoldDB" id="A0A8H3Z4J6"/>
<keyword evidence="4" id="KW-0175">Coiled coil</keyword>
<comment type="subcellular location">
    <subcellularLocation>
        <location evidence="1">Cytoplasm</location>
        <location evidence="1">Cytoskeleton</location>
        <location evidence="1">Microtubule organizing center</location>
    </subcellularLocation>
</comment>
<evidence type="ECO:0000259" key="7">
    <source>
        <dbReference type="Pfam" id="PF07989"/>
    </source>
</evidence>
<feature type="region of interest" description="Disordered" evidence="6">
    <location>
        <begin position="449"/>
        <end position="477"/>
    </location>
</feature>
<dbReference type="GO" id="GO:0005737">
    <property type="term" value="C:cytoplasm"/>
    <property type="evidence" value="ECO:0007669"/>
    <property type="project" value="UniProtKB-ARBA"/>
</dbReference>
<dbReference type="EMBL" id="WNWR01000389">
    <property type="protein sequence ID" value="KAE9980370.1"/>
    <property type="molecule type" value="Genomic_DNA"/>
</dbReference>
<feature type="region of interest" description="Disordered" evidence="6">
    <location>
        <begin position="515"/>
        <end position="534"/>
    </location>
</feature>
<dbReference type="PANTHER" id="PTHR18937">
    <property type="entry name" value="STRUCTURAL MAINTENANCE OF CHROMOSOMES SMC FAMILY MEMBER"/>
    <property type="match status" value="1"/>
</dbReference>
<feature type="compositionally biased region" description="Basic and acidic residues" evidence="6">
    <location>
        <begin position="907"/>
        <end position="916"/>
    </location>
</feature>
<dbReference type="Pfam" id="PF07989">
    <property type="entry name" value="Cnn_1N"/>
    <property type="match status" value="1"/>
</dbReference>
<evidence type="ECO:0000259" key="8">
    <source>
        <dbReference type="Pfam" id="PF10495"/>
    </source>
</evidence>
<evidence type="ECO:0000256" key="6">
    <source>
        <dbReference type="SAM" id="MobiDB-lite"/>
    </source>
</evidence>
<feature type="compositionally biased region" description="Low complexity" evidence="6">
    <location>
        <begin position="454"/>
        <end position="463"/>
    </location>
</feature>
<name>A0A8H3Z4J6_VENIN</name>
<dbReference type="OrthoDB" id="10255000at2759"/>
<keyword evidence="5" id="KW-0206">Cytoskeleton</keyword>
<evidence type="ECO:0000256" key="5">
    <source>
        <dbReference type="ARBA" id="ARBA00023212"/>
    </source>
</evidence>
<feature type="domain" description="Pericentrin/AKAP-450 centrosomal targeting" evidence="8">
    <location>
        <begin position="967"/>
        <end position="1039"/>
    </location>
</feature>
<dbReference type="GO" id="GO:0005815">
    <property type="term" value="C:microtubule organizing center"/>
    <property type="evidence" value="ECO:0007669"/>
    <property type="project" value="UniProtKB-SubCell"/>
</dbReference>
<dbReference type="Pfam" id="PF10495">
    <property type="entry name" value="PACT_coil_coil"/>
    <property type="match status" value="1"/>
</dbReference>
<dbReference type="Gene3D" id="1.10.287.1490">
    <property type="match status" value="2"/>
</dbReference>
<keyword evidence="2" id="KW-0963">Cytoplasm</keyword>
<sequence length="1074" mass="124630">MAHHYIDSPEKTEFEVGDRTRLTGMDFSEMPSFVAPAGKDDLLKAVRNQKATGFATPRAPLAGRNRNVQTRNEFTPLLKSATQNRRVVRNGDSKENHGLATPAALKAGYKFSSPMVPDATVVDSSVISEHTPMVPTDSSSMDNTPMALPNNRGEMGDGNVLTLREQEAKLEQIDKENFGLKLKIHFLEENLKRTGSEWNQQTIRENTDLKTSTVIMERDLKKYRKQLQTAEQELDQYKQQLHDYADKMRRRHMDEGQKEELDRLQKLADERAQLMDELQTQLKSAEEQQNENAEAEKLRDELDELEQELDARDEEVEDLKAKLRAAENGLDNDFEEKDQKIEQQVDRIEELEAELQKLSRKLGDADGLQEELDESNREHAAELEKLRIQADSAERDKRDQLREFESRLQSYTREKNAELEASQRKLQALEKERADELESFELRLKLAESKGDNQSQLAQQAAQDAHDQLKRVTQEKDNDLETLRAQITSFEGIQDELEDCQKQLQDYAEDVKKRHAEESRREEDMAQLQASLAEKEREIRTLRSASQDRHSANEQIEKLRNTVGERERELSALKQTVDTQATSLQELRQLRANLADQERQYTSANEEIQRTKSSLTDRDRQLDNLRKTLEDRNSELEILRQANEEPHTQLEGLQSIVRHRNQDLEELRETVNDQESKLETLQRTADERLRNLEKVQRTAEERLSDLQKLQVEISELKDNQQNLEDEIVVLEGSLDEADSEKQALESKIRTMDKQIKDFSGLQARLEPLEKDLRTAQREKTRLEKQIDSLERDRDIADEERISLQTTIERLRKDLKSAQVSRSSSANVEDLRLQFVEKEASLTSALEKAEAKHRQNIQEKTRKHSADLKDLHDMLKTSTLEVESLQHRLSDAERELSSLPSLEKKLRSAERQLRDVQSDSTKQLHSKEQEAREEVGNMRVVIMDKEKKHASELRGLSKQIECLRSAIIREKRFREQLAWQKKWFLMQVDMYGECNQADLNLIAEMGITPDRTVRERRPTLKTVAQMVIFLSRTKRCAGDWKEKTKLQEILNRKLEVVRSERRRVTKGRRAVGVGA</sequence>
<proteinExistence type="predicted"/>
<dbReference type="EMBL" id="WNWS01000117">
    <property type="protein sequence ID" value="KAE9979496.1"/>
    <property type="molecule type" value="Genomic_DNA"/>
</dbReference>
<keyword evidence="3" id="KW-0597">Phosphoprotein</keyword>
<accession>A0A8H3Z4J6</accession>
<reference evidence="9 11" key="1">
    <citation type="submission" date="2018-12" db="EMBL/GenBank/DDBJ databases">
        <title>Venturia inaequalis Genome Resource.</title>
        <authorList>
            <person name="Lichtner F.J."/>
        </authorList>
    </citation>
    <scope>NUCLEOTIDE SEQUENCE [LARGE SCALE GENOMIC DNA]</scope>
    <source>
        <strain evidence="9 11">120213</strain>
        <strain evidence="10 12">DMI_063113</strain>
    </source>
</reference>
<dbReference type="Proteomes" id="UP000490939">
    <property type="component" value="Unassembled WGS sequence"/>
</dbReference>
<evidence type="ECO:0000313" key="10">
    <source>
        <dbReference type="EMBL" id="KAE9980370.1"/>
    </source>
</evidence>